<dbReference type="Proteomes" id="UP000271426">
    <property type="component" value="Chromosome"/>
</dbReference>
<dbReference type="GO" id="GO:0006302">
    <property type="term" value="P:double-strand break repair"/>
    <property type="evidence" value="ECO:0007669"/>
    <property type="project" value="InterPro"/>
</dbReference>
<keyword evidence="1 8" id="KW-0639">Primosome</keyword>
<comment type="cofactor">
    <cofactor evidence="8">
        <name>Zn(2+)</name>
        <dbReference type="ChEBI" id="CHEBI:29105"/>
    </cofactor>
    <text evidence="8">Binds 2 zinc ions per subunit.</text>
</comment>
<protein>
    <recommendedName>
        <fullName evidence="8">Probable replication restart protein PriA</fullName>
    </recommendedName>
    <alternativeName>
        <fullName evidence="8">Putative ATP-dependent DNA helicase PriA</fullName>
    </alternativeName>
</protein>
<dbReference type="GO" id="GO:0008270">
    <property type="term" value="F:zinc ion binding"/>
    <property type="evidence" value="ECO:0007669"/>
    <property type="project" value="UniProtKB-UniRule"/>
</dbReference>
<dbReference type="InterPro" id="IPR041222">
    <property type="entry name" value="PriA_3primeBD"/>
</dbReference>
<feature type="domain" description="Primosomal protein N' 3' DNA-binding" evidence="9">
    <location>
        <begin position="26"/>
        <end position="117"/>
    </location>
</feature>
<evidence type="ECO:0000256" key="3">
    <source>
        <dbReference type="ARBA" id="ARBA00022723"/>
    </source>
</evidence>
<feature type="binding site" evidence="8">
    <location>
        <position position="434"/>
    </location>
    <ligand>
        <name>Zn(2+)</name>
        <dbReference type="ChEBI" id="CHEBI:29105"/>
        <label>1</label>
    </ligand>
</feature>
<dbReference type="EMBL" id="CP033898">
    <property type="protein sequence ID" value="AZA09197.1"/>
    <property type="molecule type" value="Genomic_DNA"/>
</dbReference>
<dbReference type="PANTHER" id="PTHR30580:SF0">
    <property type="entry name" value="PRIMOSOMAL PROTEIN N"/>
    <property type="match status" value="1"/>
</dbReference>
<dbReference type="HAMAP" id="MF_00983">
    <property type="entry name" value="PriA"/>
    <property type="match status" value="1"/>
</dbReference>
<dbReference type="InterPro" id="IPR042115">
    <property type="entry name" value="PriA_3primeBD_sf"/>
</dbReference>
<dbReference type="PANTHER" id="PTHR30580">
    <property type="entry name" value="PRIMOSOMAL PROTEIN N"/>
    <property type="match status" value="1"/>
</dbReference>
<dbReference type="GO" id="GO:0006310">
    <property type="term" value="P:DNA recombination"/>
    <property type="evidence" value="ECO:0007669"/>
    <property type="project" value="InterPro"/>
</dbReference>
<accession>A0A3G6IUE3</accession>
<evidence type="ECO:0000256" key="5">
    <source>
        <dbReference type="ARBA" id="ARBA00022833"/>
    </source>
</evidence>
<evidence type="ECO:0000256" key="4">
    <source>
        <dbReference type="ARBA" id="ARBA00022741"/>
    </source>
</evidence>
<dbReference type="KEGG" id="cpso:CPPEL_05385"/>
<dbReference type="Pfam" id="PF17764">
    <property type="entry name" value="PriA_3primeBD"/>
    <property type="match status" value="1"/>
</dbReference>
<evidence type="ECO:0000256" key="8">
    <source>
        <dbReference type="HAMAP-Rule" id="MF_00983"/>
    </source>
</evidence>
<dbReference type="Gene3D" id="3.40.1440.60">
    <property type="entry name" value="PriA, 3(prime) DNA-binding domain"/>
    <property type="match status" value="1"/>
</dbReference>
<gene>
    <name evidence="8 10" type="primary">priA</name>
    <name evidence="10" type="ORF">CPPEL_05385</name>
</gene>
<dbReference type="GO" id="GO:0006270">
    <property type="term" value="P:DNA replication initiation"/>
    <property type="evidence" value="ECO:0007669"/>
    <property type="project" value="TreeGrafter"/>
</dbReference>
<dbReference type="GO" id="GO:1990077">
    <property type="term" value="C:primosome complex"/>
    <property type="evidence" value="ECO:0007669"/>
    <property type="project" value="UniProtKB-UniRule"/>
</dbReference>
<keyword evidence="5 8" id="KW-0862">Zinc</keyword>
<evidence type="ECO:0000256" key="6">
    <source>
        <dbReference type="ARBA" id="ARBA00022840"/>
    </source>
</evidence>
<dbReference type="AlphaFoldDB" id="A0A3G6IUE3"/>
<dbReference type="InterPro" id="IPR005259">
    <property type="entry name" value="PriA"/>
</dbReference>
<feature type="binding site" evidence="8">
    <location>
        <position position="403"/>
    </location>
    <ligand>
        <name>Zn(2+)</name>
        <dbReference type="ChEBI" id="CHEBI:29105"/>
        <label>2</label>
    </ligand>
</feature>
<proteinExistence type="inferred from homology"/>
<evidence type="ECO:0000256" key="2">
    <source>
        <dbReference type="ARBA" id="ARBA00022705"/>
    </source>
</evidence>
<evidence type="ECO:0000256" key="7">
    <source>
        <dbReference type="ARBA" id="ARBA00023125"/>
    </source>
</evidence>
<feature type="binding site" evidence="8">
    <location>
        <position position="422"/>
    </location>
    <ligand>
        <name>Zn(2+)</name>
        <dbReference type="ChEBI" id="CHEBI:29105"/>
        <label>2</label>
    </ligand>
</feature>
<organism evidence="10 11">
    <name type="scientific">Corynebacterium pseudopelargi</name>
    <dbReference type="NCBI Taxonomy" id="2080757"/>
    <lineage>
        <taxon>Bacteria</taxon>
        <taxon>Bacillati</taxon>
        <taxon>Actinomycetota</taxon>
        <taxon>Actinomycetes</taxon>
        <taxon>Mycobacteriales</taxon>
        <taxon>Corynebacteriaceae</taxon>
        <taxon>Corynebacterium</taxon>
    </lineage>
</organism>
<keyword evidence="11" id="KW-1185">Reference proteome</keyword>
<comment type="function">
    <text evidence="8">Initiates the restart of stalled replication forks, which reloads the replicative helicase on sites other than the origin of replication. Recognizes and binds to abandoned replication forks and remodels them to uncover a helicase loading site. Promotes assembly of the primosome at these replication forks.</text>
</comment>
<evidence type="ECO:0000313" key="10">
    <source>
        <dbReference type="EMBL" id="AZA09197.1"/>
    </source>
</evidence>
<sequence>MRSMSYAREPAPEQSVAKVLPLLGVSHLDRSFEYRLSADQHEQAKPGVRLRVKFSGRLVDAILLERSDEQEHKGALAWVERVISPEVVYPPQTRKLVESLALRYAAITSDLIRLVVPPRHAKAEEADVRSSWESLGQVSEPDLSGWLSYRHGQSFVDAVLAGQAARAAWQIAPGDDWAQQIAALGTKVAIEGGGVLVVVPDQRDVDYLEQHFREYMSAKQVTVLSASQGHQARYRRYLSILHGQGRVVIGTRSACFAPVDDLRLAVIKDDGDENLVEPRAPYYHAREVLTTRSAQEHCALVIASHARTAETQLLVDSGWCHDLLAPPEVLKALMPSIHAIEDSSYAFARDIHAHHSRVPSMAFRAIRQALSRQCPVLVQVARTGYMPGLSCSRCRTPARCRACNGPLSYADSEQHRVHVLSCRWCGRPETNFSCVNCGNHQVRAQTRGSERTAEEIGRAFAGTPVVVSGGNRVIDQIEHKAQIVVATPGAEPRPSHGGYGAVVLLDAWLMLAREDLRASEDLVAIWANAIALAEPAEREGTVIIAAENALPEVQALLRWDVVGMAQRELALRAQVHFPPVFHMAAVDAPTAALEDFLALAQLPPDTEVLGPVDLPRDTRLPGEYDHQLFGPPQRMLLRTPLHDRNALGEALRRARASKVARKNDLPLRIQIDPIRVG</sequence>
<keyword evidence="3 8" id="KW-0479">Metal-binding</keyword>
<feature type="binding site" evidence="8">
    <location>
        <position position="425"/>
    </location>
    <ligand>
        <name>Zn(2+)</name>
        <dbReference type="ChEBI" id="CHEBI:29105"/>
        <label>2</label>
    </ligand>
</feature>
<name>A0A3G6IUE3_9CORY</name>
<dbReference type="GO" id="GO:0006269">
    <property type="term" value="P:DNA replication, synthesis of primer"/>
    <property type="evidence" value="ECO:0007669"/>
    <property type="project" value="UniProtKB-KW"/>
</dbReference>
<feature type="binding site" evidence="8">
    <location>
        <position position="437"/>
    </location>
    <ligand>
        <name>Zn(2+)</name>
        <dbReference type="ChEBI" id="CHEBI:29105"/>
        <label>1</label>
    </ligand>
</feature>
<evidence type="ECO:0000259" key="9">
    <source>
        <dbReference type="Pfam" id="PF17764"/>
    </source>
</evidence>
<dbReference type="GO" id="GO:0005524">
    <property type="term" value="F:ATP binding"/>
    <property type="evidence" value="ECO:0007669"/>
    <property type="project" value="UniProtKB-UniRule"/>
</dbReference>
<dbReference type="GO" id="GO:0016787">
    <property type="term" value="F:hydrolase activity"/>
    <property type="evidence" value="ECO:0007669"/>
    <property type="project" value="UniProtKB-KW"/>
</dbReference>
<dbReference type="NCBIfam" id="NF011455">
    <property type="entry name" value="PRK14873.1-5"/>
    <property type="match status" value="1"/>
</dbReference>
<dbReference type="GO" id="GO:0043138">
    <property type="term" value="F:3'-5' DNA helicase activity"/>
    <property type="evidence" value="ECO:0007669"/>
    <property type="project" value="TreeGrafter"/>
</dbReference>
<feature type="binding site" evidence="8">
    <location>
        <position position="400"/>
    </location>
    <ligand>
        <name>Zn(2+)</name>
        <dbReference type="ChEBI" id="CHEBI:29105"/>
        <label>2</label>
    </ligand>
</feature>
<dbReference type="GO" id="GO:0003677">
    <property type="term" value="F:DNA binding"/>
    <property type="evidence" value="ECO:0007669"/>
    <property type="project" value="UniProtKB-UniRule"/>
</dbReference>
<evidence type="ECO:0000313" key="11">
    <source>
        <dbReference type="Proteomes" id="UP000271426"/>
    </source>
</evidence>
<evidence type="ECO:0000256" key="1">
    <source>
        <dbReference type="ARBA" id="ARBA00022515"/>
    </source>
</evidence>
<keyword evidence="6 8" id="KW-0067">ATP-binding</keyword>
<comment type="caution">
    <text evidence="8">As this protein does not have any detectable helicase domains, it probably does not have helicase activity.</text>
</comment>
<dbReference type="Gene3D" id="3.40.50.300">
    <property type="entry name" value="P-loop containing nucleotide triphosphate hydrolases"/>
    <property type="match status" value="1"/>
</dbReference>
<dbReference type="SUPFAM" id="SSF52540">
    <property type="entry name" value="P-loop containing nucleoside triphosphate hydrolases"/>
    <property type="match status" value="1"/>
</dbReference>
<dbReference type="InterPro" id="IPR027417">
    <property type="entry name" value="P-loop_NTPase"/>
</dbReference>
<comment type="similarity">
    <text evidence="8">Belongs to the helicase family. PriA subfamily.</text>
</comment>
<keyword evidence="7 8" id="KW-0238">DNA-binding</keyword>
<feature type="binding site" evidence="8">
    <location>
        <position position="394"/>
    </location>
    <ligand>
        <name>Zn(2+)</name>
        <dbReference type="ChEBI" id="CHEBI:29105"/>
        <label>1</label>
    </ligand>
</feature>
<keyword evidence="2 8" id="KW-0235">DNA replication</keyword>
<feature type="binding site" evidence="8">
    <location>
        <position position="391"/>
    </location>
    <ligand>
        <name>Zn(2+)</name>
        <dbReference type="ChEBI" id="CHEBI:29105"/>
        <label>1</label>
    </ligand>
</feature>
<keyword evidence="10" id="KW-0378">Hydrolase</keyword>
<comment type="subunit">
    <text evidence="8">Component of the replication restart primosome.</text>
</comment>
<reference evidence="10 11" key="1">
    <citation type="submission" date="2018-11" db="EMBL/GenBank/DDBJ databases">
        <authorList>
            <person name="Kleinhagauer T."/>
            <person name="Glaeser S.P."/>
            <person name="Spergser J."/>
            <person name="Ruckert C."/>
            <person name="Kaempfer P."/>
            <person name="Busse H.-J."/>
        </authorList>
    </citation>
    <scope>NUCLEOTIDE SEQUENCE [LARGE SCALE GENOMIC DNA]</scope>
    <source>
        <strain evidence="10 11">812CH</strain>
    </source>
</reference>
<keyword evidence="4 8" id="KW-0547">Nucleotide-binding</keyword>